<keyword evidence="2 4" id="KW-0863">Zinc-finger</keyword>
<dbReference type="Proteomes" id="UP000297595">
    <property type="component" value="Unassembled WGS sequence"/>
</dbReference>
<feature type="compositionally biased region" description="Acidic residues" evidence="5">
    <location>
        <begin position="138"/>
        <end position="149"/>
    </location>
</feature>
<evidence type="ECO:0000256" key="1">
    <source>
        <dbReference type="ARBA" id="ARBA00022723"/>
    </source>
</evidence>
<dbReference type="SMART" id="SM00184">
    <property type="entry name" value="RING"/>
    <property type="match status" value="1"/>
</dbReference>
<evidence type="ECO:0000259" key="6">
    <source>
        <dbReference type="PROSITE" id="PS50089"/>
    </source>
</evidence>
<dbReference type="InterPro" id="IPR001841">
    <property type="entry name" value="Znf_RING"/>
</dbReference>
<dbReference type="PROSITE" id="PS50089">
    <property type="entry name" value="ZF_RING_2"/>
    <property type="match status" value="1"/>
</dbReference>
<dbReference type="SUPFAM" id="SSF57850">
    <property type="entry name" value="RING/U-box"/>
    <property type="match status" value="1"/>
</dbReference>
<proteinExistence type="predicted"/>
<name>A0A8H2DPQ3_ORBOL</name>
<keyword evidence="3" id="KW-0862">Zinc</keyword>
<dbReference type="GO" id="GO:0061630">
    <property type="term" value="F:ubiquitin protein ligase activity"/>
    <property type="evidence" value="ECO:0007669"/>
    <property type="project" value="TreeGrafter"/>
</dbReference>
<dbReference type="GO" id="GO:0008270">
    <property type="term" value="F:zinc ion binding"/>
    <property type="evidence" value="ECO:0007669"/>
    <property type="project" value="UniProtKB-KW"/>
</dbReference>
<dbReference type="InterPro" id="IPR013083">
    <property type="entry name" value="Znf_RING/FYVE/PHD"/>
</dbReference>
<organism evidence="7 8">
    <name type="scientific">Orbilia oligospora</name>
    <name type="common">Nematode-trapping fungus</name>
    <name type="synonym">Arthrobotrys oligospora</name>
    <dbReference type="NCBI Taxonomy" id="2813651"/>
    <lineage>
        <taxon>Eukaryota</taxon>
        <taxon>Fungi</taxon>
        <taxon>Dikarya</taxon>
        <taxon>Ascomycota</taxon>
        <taxon>Pezizomycotina</taxon>
        <taxon>Orbiliomycetes</taxon>
        <taxon>Orbiliales</taxon>
        <taxon>Orbiliaceae</taxon>
        <taxon>Orbilia</taxon>
    </lineage>
</organism>
<evidence type="ECO:0000256" key="5">
    <source>
        <dbReference type="SAM" id="MobiDB-lite"/>
    </source>
</evidence>
<sequence>MPDKRKKPPSPSAGSEGESSKRQRIDSPPQECQPSSSHQCAICLNTNPNNGPYERLSCGHEFHRFCLWEWLSWNESCPLCRRLVTETPETEGDEPSGEGSVGGEPPRTFSPRQYEGVDTVESGDQVGREKEMERLGEAEEQQEQEEEQREEQKKKEKKKRKRKRKKKKICILDGC</sequence>
<dbReference type="PANTHER" id="PTHR45969:SF69">
    <property type="entry name" value="FINGER DOMAIN PROTEIN, PUTATIVE (AFU_ORTHOLOGUE AFUA_3G12190)-RELATED"/>
    <property type="match status" value="1"/>
</dbReference>
<reference evidence="7 8" key="1">
    <citation type="submission" date="2019-03" db="EMBL/GenBank/DDBJ databases">
        <title>Nematode-trapping fungi genome.</title>
        <authorList>
            <person name="Vidal-Diez De Ulzurrun G."/>
        </authorList>
    </citation>
    <scope>NUCLEOTIDE SEQUENCE [LARGE SCALE GENOMIC DNA]</scope>
    <source>
        <strain evidence="7 8">TWF154</strain>
    </source>
</reference>
<evidence type="ECO:0000256" key="3">
    <source>
        <dbReference type="ARBA" id="ARBA00022833"/>
    </source>
</evidence>
<dbReference type="Gene3D" id="3.30.40.10">
    <property type="entry name" value="Zinc/RING finger domain, C3HC4 (zinc finger)"/>
    <property type="match status" value="1"/>
</dbReference>
<dbReference type="GO" id="GO:0016567">
    <property type="term" value="P:protein ubiquitination"/>
    <property type="evidence" value="ECO:0007669"/>
    <property type="project" value="TreeGrafter"/>
</dbReference>
<evidence type="ECO:0000256" key="2">
    <source>
        <dbReference type="ARBA" id="ARBA00022771"/>
    </source>
</evidence>
<accession>A0A8H2DPQ3</accession>
<feature type="region of interest" description="Disordered" evidence="5">
    <location>
        <begin position="86"/>
        <end position="175"/>
    </location>
</feature>
<feature type="region of interest" description="Disordered" evidence="5">
    <location>
        <begin position="1"/>
        <end position="37"/>
    </location>
</feature>
<evidence type="ECO:0000256" key="4">
    <source>
        <dbReference type="PROSITE-ProRule" id="PRU00175"/>
    </source>
</evidence>
<dbReference type="PANTHER" id="PTHR45969">
    <property type="entry name" value="RING ZINC FINGER PROTEIN-RELATED"/>
    <property type="match status" value="1"/>
</dbReference>
<dbReference type="EMBL" id="SOZJ01000007">
    <property type="protein sequence ID" value="TGJ64507.1"/>
    <property type="molecule type" value="Genomic_DNA"/>
</dbReference>
<feature type="compositionally biased region" description="Basic and acidic residues" evidence="5">
    <location>
        <begin position="126"/>
        <end position="137"/>
    </location>
</feature>
<evidence type="ECO:0000313" key="7">
    <source>
        <dbReference type="EMBL" id="TGJ64507.1"/>
    </source>
</evidence>
<comment type="caution">
    <text evidence="7">The sequence shown here is derived from an EMBL/GenBank/DDBJ whole genome shotgun (WGS) entry which is preliminary data.</text>
</comment>
<feature type="compositionally biased region" description="Basic residues" evidence="5">
    <location>
        <begin position="155"/>
        <end position="169"/>
    </location>
</feature>
<gene>
    <name evidence="7" type="ORF">EYR41_010556</name>
</gene>
<dbReference type="AlphaFoldDB" id="A0A8H2DPQ3"/>
<evidence type="ECO:0000313" key="8">
    <source>
        <dbReference type="Proteomes" id="UP000297595"/>
    </source>
</evidence>
<keyword evidence="1" id="KW-0479">Metal-binding</keyword>
<feature type="domain" description="RING-type" evidence="6">
    <location>
        <begin position="40"/>
        <end position="81"/>
    </location>
</feature>
<dbReference type="Pfam" id="PF13639">
    <property type="entry name" value="zf-RING_2"/>
    <property type="match status" value="1"/>
</dbReference>
<protein>
    <recommendedName>
        <fullName evidence="6">RING-type domain-containing protein</fullName>
    </recommendedName>
</protein>